<name>A0A1B1BEN5_9MICO</name>
<evidence type="ECO:0000313" key="2">
    <source>
        <dbReference type="Proteomes" id="UP000092582"/>
    </source>
</evidence>
<dbReference type="EMBL" id="CP016282">
    <property type="protein sequence ID" value="ANP71040.1"/>
    <property type="molecule type" value="Genomic_DNA"/>
</dbReference>
<sequence>MAHSYPLYVNVLAQCFCCQSLQPFHFTSATDQVVCTHCLRHLGAEKAEQRDADHIKLWLGQFAAQQDTLHELEATSSATIAERDAEIAALAAQVADLTGIVAGRFDRGPDAALRGLLETEVLKRAERKAELGQRRTDAAMAVLWQIDRLHTVNPADPQHCGCGKSVVACPETRALGPVRQALGDWETKNLKLHAAGQRHALPAGHPALT</sequence>
<dbReference type="OrthoDB" id="4981521at2"/>
<proteinExistence type="predicted"/>
<dbReference type="AlphaFoldDB" id="A0A1B1BEN5"/>
<protein>
    <submittedName>
        <fullName evidence="1">Uncharacterized protein</fullName>
    </submittedName>
</protein>
<reference evidence="1 2" key="1">
    <citation type="submission" date="2016-06" db="EMBL/GenBank/DDBJ databases">
        <title>Genome sequencing of Cryobacterium arcticum PAMC 27867.</title>
        <authorList>
            <person name="Lee J."/>
            <person name="Kim O.-S."/>
        </authorList>
    </citation>
    <scope>NUCLEOTIDE SEQUENCE [LARGE SCALE GENOMIC DNA]</scope>
    <source>
        <strain evidence="1 2">PAMC 27867</strain>
    </source>
</reference>
<dbReference type="Proteomes" id="UP000092582">
    <property type="component" value="Chromosome 1"/>
</dbReference>
<evidence type="ECO:0000313" key="1">
    <source>
        <dbReference type="EMBL" id="ANP71040.1"/>
    </source>
</evidence>
<keyword evidence="2" id="KW-1185">Reference proteome</keyword>
<organism evidence="1 2">
    <name type="scientific">Cryobacterium arcticum</name>
    <dbReference type="NCBI Taxonomy" id="670052"/>
    <lineage>
        <taxon>Bacteria</taxon>
        <taxon>Bacillati</taxon>
        <taxon>Actinomycetota</taxon>
        <taxon>Actinomycetes</taxon>
        <taxon>Micrococcales</taxon>
        <taxon>Microbacteriaceae</taxon>
        <taxon>Cryobacterium</taxon>
    </lineage>
</organism>
<gene>
    <name evidence="1" type="ORF">PA27867_0061</name>
</gene>
<accession>A0A1B1BEN5</accession>
<dbReference type="RefSeq" id="WP_066591596.1">
    <property type="nucleotide sequence ID" value="NZ_CP016282.1"/>
</dbReference>
<dbReference type="KEGG" id="cart:PA27867_0061"/>